<name>A0A0B0M7R6_GOSAR</name>
<reference evidence="2" key="1">
    <citation type="submission" date="2014-09" db="EMBL/GenBank/DDBJ databases">
        <authorList>
            <person name="Mudge J."/>
            <person name="Ramaraj T."/>
            <person name="Lindquist I.E."/>
            <person name="Bharti A.K."/>
            <person name="Sundararajan A."/>
            <person name="Cameron C.T."/>
            <person name="Woodward J.E."/>
            <person name="May G.D."/>
            <person name="Brubaker C."/>
            <person name="Broadhvest J."/>
            <person name="Wilkins T.A."/>
        </authorList>
    </citation>
    <scope>NUCLEOTIDE SEQUENCE</scope>
    <source>
        <strain evidence="2">cv. AKA8401</strain>
    </source>
</reference>
<gene>
    <name evidence="1" type="ORF">F383_37361</name>
</gene>
<dbReference type="Proteomes" id="UP000032142">
    <property type="component" value="Unassembled WGS sequence"/>
</dbReference>
<organism evidence="1 2">
    <name type="scientific">Gossypium arboreum</name>
    <name type="common">Tree cotton</name>
    <name type="synonym">Gossypium nanking</name>
    <dbReference type="NCBI Taxonomy" id="29729"/>
    <lineage>
        <taxon>Eukaryota</taxon>
        <taxon>Viridiplantae</taxon>
        <taxon>Streptophyta</taxon>
        <taxon>Embryophyta</taxon>
        <taxon>Tracheophyta</taxon>
        <taxon>Spermatophyta</taxon>
        <taxon>Magnoliopsida</taxon>
        <taxon>eudicotyledons</taxon>
        <taxon>Gunneridae</taxon>
        <taxon>Pentapetalae</taxon>
        <taxon>rosids</taxon>
        <taxon>malvids</taxon>
        <taxon>Malvales</taxon>
        <taxon>Malvaceae</taxon>
        <taxon>Malvoideae</taxon>
        <taxon>Gossypium</taxon>
    </lineage>
</organism>
<evidence type="ECO:0000313" key="1">
    <source>
        <dbReference type="EMBL" id="KHF98117.1"/>
    </source>
</evidence>
<comment type="caution">
    <text evidence="1">The sequence shown here is derived from an EMBL/GenBank/DDBJ whole genome shotgun (WGS) entry which is preliminary data.</text>
</comment>
<dbReference type="AlphaFoldDB" id="A0A0B0M7R6"/>
<accession>A0A0B0M7R6</accession>
<proteinExistence type="predicted"/>
<evidence type="ECO:0000313" key="2">
    <source>
        <dbReference type="Proteomes" id="UP000032142"/>
    </source>
</evidence>
<keyword evidence="2" id="KW-1185">Reference proteome</keyword>
<dbReference type="EMBL" id="JRRC01028729">
    <property type="protein sequence ID" value="KHF98117.1"/>
    <property type="molecule type" value="Genomic_DNA"/>
</dbReference>
<sequence length="39" mass="4229">MSGLPVQAKSPTTKITLLSSDLNYQSKLNSNPNRITRPG</sequence>
<protein>
    <submittedName>
        <fullName evidence="1">Uncharacterized protein</fullName>
    </submittedName>
</protein>